<evidence type="ECO:0000256" key="5">
    <source>
        <dbReference type="RuleBase" id="RU364069"/>
    </source>
</evidence>
<proteinExistence type="inferred from homology"/>
<sequence length="180" mass="19817">MRLTPTPLAGAFLIDIDPVEDERGLFARTVCADEFARDGLVSHFVQQSVSWNPRAGTLRGLHFQIAPDQEIKLVRVTRGAIFDVIVDLRPGSATYGKAFHAELSAENRRQLYIPTGMAHGFQSLQAGTEVLYQMSAPFRPASARGLRWDDAALNIPWPPCATRTIADNDRAWPTLAGLTS</sequence>
<keyword evidence="5 6" id="KW-0413">Isomerase</keyword>
<dbReference type="InterPro" id="IPR014710">
    <property type="entry name" value="RmlC-like_jellyroll"/>
</dbReference>
<comment type="subunit">
    <text evidence="5">Homodimer.</text>
</comment>
<comment type="pathway">
    <text evidence="5">Carbohydrate biosynthesis; dTDP-L-rhamnose biosynthesis.</text>
</comment>
<dbReference type="Proteomes" id="UP000785613">
    <property type="component" value="Unassembled WGS sequence"/>
</dbReference>
<dbReference type="GO" id="GO:0008830">
    <property type="term" value="F:dTDP-4-dehydrorhamnose 3,5-epimerase activity"/>
    <property type="evidence" value="ECO:0007669"/>
    <property type="project" value="UniProtKB-EC"/>
</dbReference>
<comment type="caution">
    <text evidence="6">The sequence shown here is derived from an EMBL/GenBank/DDBJ whole genome shotgun (WGS) entry which is preliminary data.</text>
</comment>
<comment type="catalytic activity">
    <reaction evidence="1 5">
        <text>dTDP-4-dehydro-6-deoxy-alpha-D-glucose = dTDP-4-dehydro-beta-L-rhamnose</text>
        <dbReference type="Rhea" id="RHEA:16969"/>
        <dbReference type="ChEBI" id="CHEBI:57649"/>
        <dbReference type="ChEBI" id="CHEBI:62830"/>
        <dbReference type="EC" id="5.1.3.13"/>
    </reaction>
</comment>
<dbReference type="PANTHER" id="PTHR21047:SF2">
    <property type="entry name" value="THYMIDINE DIPHOSPHO-4-KETO-RHAMNOSE 3,5-EPIMERASE"/>
    <property type="match status" value="1"/>
</dbReference>
<keyword evidence="7" id="KW-1185">Reference proteome</keyword>
<dbReference type="EC" id="5.1.3.13" evidence="3 5"/>
<protein>
    <recommendedName>
        <fullName evidence="4 5">dTDP-4-dehydrorhamnose 3,5-epimerase</fullName>
        <ecNumber evidence="3 5">5.1.3.13</ecNumber>
    </recommendedName>
    <alternativeName>
        <fullName evidence="5">Thymidine diphospho-4-keto-rhamnose 3,5-epimerase</fullName>
    </alternativeName>
</protein>
<evidence type="ECO:0000256" key="2">
    <source>
        <dbReference type="ARBA" id="ARBA00001997"/>
    </source>
</evidence>
<evidence type="ECO:0000313" key="6">
    <source>
        <dbReference type="EMBL" id="NHZ37547.1"/>
    </source>
</evidence>
<dbReference type="Gene3D" id="2.60.120.10">
    <property type="entry name" value="Jelly Rolls"/>
    <property type="match status" value="1"/>
</dbReference>
<dbReference type="SUPFAM" id="SSF51182">
    <property type="entry name" value="RmlC-like cupins"/>
    <property type="match status" value="1"/>
</dbReference>
<comment type="similarity">
    <text evidence="5">Belongs to the dTDP-4-dehydrorhamnose 3,5-epimerase family.</text>
</comment>
<dbReference type="RefSeq" id="WP_167230911.1">
    <property type="nucleotide sequence ID" value="NZ_VUYU01000030.1"/>
</dbReference>
<dbReference type="NCBIfam" id="TIGR01221">
    <property type="entry name" value="rmlC"/>
    <property type="match status" value="1"/>
</dbReference>
<dbReference type="CDD" id="cd00438">
    <property type="entry name" value="cupin_RmlC"/>
    <property type="match status" value="1"/>
</dbReference>
<evidence type="ECO:0000256" key="1">
    <source>
        <dbReference type="ARBA" id="ARBA00001298"/>
    </source>
</evidence>
<dbReference type="InterPro" id="IPR011051">
    <property type="entry name" value="RmlC_Cupin_sf"/>
</dbReference>
<dbReference type="PANTHER" id="PTHR21047">
    <property type="entry name" value="DTDP-6-DEOXY-D-GLUCOSE-3,5 EPIMERASE"/>
    <property type="match status" value="1"/>
</dbReference>
<dbReference type="EMBL" id="VUYU01000030">
    <property type="protein sequence ID" value="NHZ37547.1"/>
    <property type="molecule type" value="Genomic_DNA"/>
</dbReference>
<dbReference type="Pfam" id="PF00908">
    <property type="entry name" value="dTDP_sugar_isom"/>
    <property type="match status" value="1"/>
</dbReference>
<name>A0ABX0LZM8_9BURK</name>
<evidence type="ECO:0000256" key="4">
    <source>
        <dbReference type="ARBA" id="ARBA00019595"/>
    </source>
</evidence>
<reference evidence="6 7" key="1">
    <citation type="submission" date="2019-09" db="EMBL/GenBank/DDBJ databases">
        <title>Taxonomy of Antarctic Massilia spp.: description of Massilia rubra sp. nov., Massilia aquatica sp. nov., Massilia mucilaginosa sp. nov., Massilia frigida sp. nov. isolated from streams, lakes and regoliths.</title>
        <authorList>
            <person name="Holochova P."/>
            <person name="Sedlacek I."/>
            <person name="Kralova S."/>
            <person name="Maslanova I."/>
            <person name="Busse H.-J."/>
            <person name="Stankova E."/>
            <person name="Vrbovska V."/>
            <person name="Kovarovic V."/>
            <person name="Bartak M."/>
            <person name="Svec P."/>
            <person name="Pantucek R."/>
        </authorList>
    </citation>
    <scope>NUCLEOTIDE SEQUENCE [LARGE SCALE GENOMIC DNA]</scope>
    <source>
        <strain evidence="6 7">CCM 8692</strain>
    </source>
</reference>
<accession>A0ABX0LZM8</accession>
<comment type="function">
    <text evidence="2 5">Catalyzes the epimerization of the C3' and C5'positions of dTDP-6-deoxy-D-xylo-4-hexulose, forming dTDP-6-deoxy-L-lyxo-4-hexulose.</text>
</comment>
<gene>
    <name evidence="6" type="primary">rfbC</name>
    <name evidence="6" type="ORF">F0185_28705</name>
</gene>
<dbReference type="InterPro" id="IPR000888">
    <property type="entry name" value="RmlC-like"/>
</dbReference>
<evidence type="ECO:0000256" key="3">
    <source>
        <dbReference type="ARBA" id="ARBA00012098"/>
    </source>
</evidence>
<evidence type="ECO:0000313" key="7">
    <source>
        <dbReference type="Proteomes" id="UP000785613"/>
    </source>
</evidence>
<organism evidence="6 7">
    <name type="scientific">Massilia rubra</name>
    <dbReference type="NCBI Taxonomy" id="2607910"/>
    <lineage>
        <taxon>Bacteria</taxon>
        <taxon>Pseudomonadati</taxon>
        <taxon>Pseudomonadota</taxon>
        <taxon>Betaproteobacteria</taxon>
        <taxon>Burkholderiales</taxon>
        <taxon>Oxalobacteraceae</taxon>
        <taxon>Telluria group</taxon>
        <taxon>Massilia</taxon>
    </lineage>
</organism>